<evidence type="ECO:0000256" key="2">
    <source>
        <dbReference type="SAM" id="Phobius"/>
    </source>
</evidence>
<dbReference type="PROSITE" id="PS50076">
    <property type="entry name" value="DNAJ_2"/>
    <property type="match status" value="1"/>
</dbReference>
<dbReference type="SUPFAM" id="SSF46565">
    <property type="entry name" value="Chaperone J-domain"/>
    <property type="match status" value="1"/>
</dbReference>
<keyword evidence="5" id="KW-1185">Reference proteome</keyword>
<reference evidence="4" key="1">
    <citation type="journal article" date="2020" name="Stud. Mycol.">
        <title>101 Dothideomycetes genomes: a test case for predicting lifestyles and emergence of pathogens.</title>
        <authorList>
            <person name="Haridas S."/>
            <person name="Albert R."/>
            <person name="Binder M."/>
            <person name="Bloem J."/>
            <person name="Labutti K."/>
            <person name="Salamov A."/>
            <person name="Andreopoulos B."/>
            <person name="Baker S."/>
            <person name="Barry K."/>
            <person name="Bills G."/>
            <person name="Bluhm B."/>
            <person name="Cannon C."/>
            <person name="Castanera R."/>
            <person name="Culley D."/>
            <person name="Daum C."/>
            <person name="Ezra D."/>
            <person name="Gonzalez J."/>
            <person name="Henrissat B."/>
            <person name="Kuo A."/>
            <person name="Liang C."/>
            <person name="Lipzen A."/>
            <person name="Lutzoni F."/>
            <person name="Magnuson J."/>
            <person name="Mondo S."/>
            <person name="Nolan M."/>
            <person name="Ohm R."/>
            <person name="Pangilinan J."/>
            <person name="Park H.-J."/>
            <person name="Ramirez L."/>
            <person name="Alfaro M."/>
            <person name="Sun H."/>
            <person name="Tritt A."/>
            <person name="Yoshinaga Y."/>
            <person name="Zwiers L.-H."/>
            <person name="Turgeon B."/>
            <person name="Goodwin S."/>
            <person name="Spatafora J."/>
            <person name="Crous P."/>
            <person name="Grigoriev I."/>
        </authorList>
    </citation>
    <scope>NUCLEOTIDE SEQUENCE</scope>
    <source>
        <strain evidence="4">CBS 107.79</strain>
    </source>
</reference>
<keyword evidence="2" id="KW-0472">Membrane</keyword>
<organism evidence="4 5">
    <name type="scientific">Bimuria novae-zelandiae CBS 107.79</name>
    <dbReference type="NCBI Taxonomy" id="1447943"/>
    <lineage>
        <taxon>Eukaryota</taxon>
        <taxon>Fungi</taxon>
        <taxon>Dikarya</taxon>
        <taxon>Ascomycota</taxon>
        <taxon>Pezizomycotina</taxon>
        <taxon>Dothideomycetes</taxon>
        <taxon>Pleosporomycetidae</taxon>
        <taxon>Pleosporales</taxon>
        <taxon>Massarineae</taxon>
        <taxon>Didymosphaeriaceae</taxon>
        <taxon>Bimuria</taxon>
    </lineage>
</organism>
<dbReference type="Proteomes" id="UP000800036">
    <property type="component" value="Unassembled WGS sequence"/>
</dbReference>
<dbReference type="Gene3D" id="1.10.287.110">
    <property type="entry name" value="DnaJ domain"/>
    <property type="match status" value="1"/>
</dbReference>
<evidence type="ECO:0000259" key="3">
    <source>
        <dbReference type="PROSITE" id="PS50076"/>
    </source>
</evidence>
<keyword evidence="2" id="KW-1133">Transmembrane helix</keyword>
<feature type="domain" description="J" evidence="3">
    <location>
        <begin position="8"/>
        <end position="78"/>
    </location>
</feature>
<name>A0A6A5UQJ6_9PLEO</name>
<keyword evidence="2" id="KW-0812">Transmembrane</keyword>
<dbReference type="OrthoDB" id="445556at2759"/>
<dbReference type="PROSITE" id="PS00636">
    <property type="entry name" value="DNAJ_1"/>
    <property type="match status" value="1"/>
</dbReference>
<dbReference type="CDD" id="cd06257">
    <property type="entry name" value="DnaJ"/>
    <property type="match status" value="1"/>
</dbReference>
<evidence type="ECO:0000313" key="4">
    <source>
        <dbReference type="EMBL" id="KAF1966700.1"/>
    </source>
</evidence>
<keyword evidence="1" id="KW-0143">Chaperone</keyword>
<dbReference type="InterPro" id="IPR036869">
    <property type="entry name" value="J_dom_sf"/>
</dbReference>
<evidence type="ECO:0000256" key="1">
    <source>
        <dbReference type="ARBA" id="ARBA00023186"/>
    </source>
</evidence>
<dbReference type="AlphaFoldDB" id="A0A6A5UQJ6"/>
<feature type="non-terminal residue" evidence="4">
    <location>
        <position position="187"/>
    </location>
</feature>
<dbReference type="PANTHER" id="PTHR44145:SF3">
    <property type="entry name" value="DNAJ HOMOLOG SUBFAMILY A MEMBER 3, MITOCHONDRIAL"/>
    <property type="match status" value="1"/>
</dbReference>
<proteinExistence type="predicted"/>
<gene>
    <name evidence="4" type="ORF">BU23DRAFT_441916</name>
</gene>
<dbReference type="Pfam" id="PF00226">
    <property type="entry name" value="DnaJ"/>
    <property type="match status" value="1"/>
</dbReference>
<dbReference type="EMBL" id="ML976742">
    <property type="protein sequence ID" value="KAF1966700.1"/>
    <property type="molecule type" value="Genomic_DNA"/>
</dbReference>
<feature type="transmembrane region" description="Helical" evidence="2">
    <location>
        <begin position="116"/>
        <end position="136"/>
    </location>
</feature>
<protein>
    <recommendedName>
        <fullName evidence="3">J domain-containing protein</fullName>
    </recommendedName>
</protein>
<dbReference type="PANTHER" id="PTHR44145">
    <property type="entry name" value="DNAJ HOMOLOG SUBFAMILY A MEMBER 3, MITOCHONDRIAL"/>
    <property type="match status" value="1"/>
</dbReference>
<dbReference type="InterPro" id="IPR018253">
    <property type="entry name" value="DnaJ_domain_CS"/>
</dbReference>
<feature type="non-terminal residue" evidence="4">
    <location>
        <position position="1"/>
    </location>
</feature>
<dbReference type="InterPro" id="IPR001623">
    <property type="entry name" value="DnaJ_domain"/>
</dbReference>
<sequence length="187" mass="21919">WPSTHDPSPYDVLRQSRSTPYSKHNFTELAKLYHPDRHQFSTDQSLSAEVVIERFCMIMDAHNILSDPVKRQAYDANGIGWRFAPKPITRTDQWPAKEPYDDQYDDQHNKNQEEVFVWKLGSAVTMLLLIAVTSWLQLMRATKMSREAALAHHKIHQAVSEELRKLYEETASLSKEDRIRRFLGHRE</sequence>
<dbReference type="InterPro" id="IPR051938">
    <property type="entry name" value="Apopto_cytoskel_mod"/>
</dbReference>
<accession>A0A6A5UQJ6</accession>
<evidence type="ECO:0000313" key="5">
    <source>
        <dbReference type="Proteomes" id="UP000800036"/>
    </source>
</evidence>